<feature type="domain" description="Type II secretion system protein GspF" evidence="8">
    <location>
        <begin position="17"/>
        <end position="136"/>
    </location>
</feature>
<evidence type="ECO:0000256" key="1">
    <source>
        <dbReference type="ARBA" id="ARBA00004651"/>
    </source>
</evidence>
<dbReference type="Gene3D" id="1.20.81.30">
    <property type="entry name" value="Type II secretion system (T2SS), domain F"/>
    <property type="match status" value="2"/>
</dbReference>
<proteinExistence type="inferred from homology"/>
<protein>
    <recommendedName>
        <fullName evidence="8">Type II secretion system protein GspF domain-containing protein</fullName>
    </recommendedName>
</protein>
<evidence type="ECO:0000313" key="10">
    <source>
        <dbReference type="Proteomes" id="UP000196475"/>
    </source>
</evidence>
<keyword evidence="6 7" id="KW-0472">Membrane</keyword>
<feature type="transmembrane region" description="Helical" evidence="7">
    <location>
        <begin position="165"/>
        <end position="185"/>
    </location>
</feature>
<evidence type="ECO:0000256" key="4">
    <source>
        <dbReference type="ARBA" id="ARBA00022692"/>
    </source>
</evidence>
<dbReference type="Pfam" id="PF00482">
    <property type="entry name" value="T2SSF"/>
    <property type="match status" value="2"/>
</dbReference>
<evidence type="ECO:0000256" key="5">
    <source>
        <dbReference type="ARBA" id="ARBA00022989"/>
    </source>
</evidence>
<dbReference type="GO" id="GO:0005886">
    <property type="term" value="C:plasma membrane"/>
    <property type="evidence" value="ECO:0007669"/>
    <property type="project" value="UniProtKB-SubCell"/>
</dbReference>
<keyword evidence="5 7" id="KW-1133">Transmembrane helix</keyword>
<feature type="domain" description="Type II secretion system protein GspF" evidence="8">
    <location>
        <begin position="217"/>
        <end position="339"/>
    </location>
</feature>
<dbReference type="PANTHER" id="PTHR30012:SF0">
    <property type="entry name" value="TYPE II SECRETION SYSTEM PROTEIN F-RELATED"/>
    <property type="match status" value="1"/>
</dbReference>
<accession>A0A1Y3PMS2</accession>
<dbReference type="Proteomes" id="UP000196475">
    <property type="component" value="Unassembled WGS sequence"/>
</dbReference>
<feature type="transmembrane region" description="Helical" evidence="7">
    <location>
        <begin position="115"/>
        <end position="135"/>
    </location>
</feature>
<dbReference type="InterPro" id="IPR042094">
    <property type="entry name" value="T2SS_GspF_sf"/>
</dbReference>
<evidence type="ECO:0000256" key="6">
    <source>
        <dbReference type="ARBA" id="ARBA00023136"/>
    </source>
</evidence>
<evidence type="ECO:0000313" key="9">
    <source>
        <dbReference type="EMBL" id="OUM87426.1"/>
    </source>
</evidence>
<evidence type="ECO:0000256" key="2">
    <source>
        <dbReference type="ARBA" id="ARBA00005745"/>
    </source>
</evidence>
<dbReference type="InterPro" id="IPR003004">
    <property type="entry name" value="GspF/PilC"/>
</dbReference>
<name>A0A1Y3PMS2_9BACI</name>
<evidence type="ECO:0000259" key="8">
    <source>
        <dbReference type="Pfam" id="PF00482"/>
    </source>
</evidence>
<evidence type="ECO:0000256" key="7">
    <source>
        <dbReference type="SAM" id="Phobius"/>
    </source>
</evidence>
<feature type="transmembrane region" description="Helical" evidence="7">
    <location>
        <begin position="320"/>
        <end position="341"/>
    </location>
</feature>
<dbReference type="PANTHER" id="PTHR30012">
    <property type="entry name" value="GENERAL SECRETION PATHWAY PROTEIN"/>
    <property type="match status" value="1"/>
</dbReference>
<dbReference type="EMBL" id="LZRT01000075">
    <property type="protein sequence ID" value="OUM87426.1"/>
    <property type="molecule type" value="Genomic_DNA"/>
</dbReference>
<keyword evidence="4 7" id="KW-0812">Transmembrane</keyword>
<reference evidence="10" key="1">
    <citation type="submission" date="2016-06" db="EMBL/GenBank/DDBJ databases">
        <authorList>
            <person name="Nascimento L."/>
            <person name="Pereira R.V."/>
            <person name="Martins L.F."/>
            <person name="Quaggio R.B."/>
            <person name="Silva A.M."/>
            <person name="Setubal J.C."/>
        </authorList>
    </citation>
    <scope>NUCLEOTIDE SEQUENCE [LARGE SCALE GENOMIC DNA]</scope>
</reference>
<keyword evidence="3" id="KW-1003">Cell membrane</keyword>
<organism evidence="9 10">
    <name type="scientific">Bacillus thermozeamaize</name>
    <dbReference type="NCBI Taxonomy" id="230954"/>
    <lineage>
        <taxon>Bacteria</taxon>
        <taxon>Bacillati</taxon>
        <taxon>Bacillota</taxon>
        <taxon>Bacilli</taxon>
        <taxon>Bacillales</taxon>
        <taxon>Bacillaceae</taxon>
        <taxon>Bacillus</taxon>
    </lineage>
</organism>
<sequence length="346" mass="39706">MKQERLRRMKADQWAWFAEQTAELLRCGVPLRETLTLLSESKGIPRAQIKRVLSYLEQGVPFSHALERAGFSALFVALIAAAEVYGGYVHALQELARHYRQQALLTARLKQASTYPLLVLLLTLIAFFFLLYFVLPQFRLLYEAMQVELPWWTWLLLRFGQLVQGYGWLFPVLISGILLFGWLIVRTRHGIPLLQTVIYRLPGIGRWLKLRNSHYLVQQLGLMLKNGVSLDTACAILARSGPSARIRQVFEGLKWELERGCMFSQSLAIYRQYFDPLLPEILMIAEKSGRLAATLELLRDRFAQQIVYGNQLLVKLFGPVLIFFVGSVMGFMMVSLLIPMFHLGTK</sequence>
<comment type="caution">
    <text evidence="9">The sequence shown here is derived from an EMBL/GenBank/DDBJ whole genome shotgun (WGS) entry which is preliminary data.</text>
</comment>
<comment type="subcellular location">
    <subcellularLocation>
        <location evidence="1">Cell membrane</location>
        <topology evidence="1">Multi-pass membrane protein</topology>
    </subcellularLocation>
</comment>
<comment type="similarity">
    <text evidence="2">Belongs to the GSP F family.</text>
</comment>
<dbReference type="AlphaFoldDB" id="A0A1Y3PMS2"/>
<evidence type="ECO:0000256" key="3">
    <source>
        <dbReference type="ARBA" id="ARBA00022475"/>
    </source>
</evidence>
<dbReference type="InterPro" id="IPR018076">
    <property type="entry name" value="T2SS_GspF_dom"/>
</dbReference>
<gene>
    <name evidence="9" type="ORF">BAA01_12470</name>
</gene>